<comment type="caution">
    <text evidence="3">The sequence shown here is derived from an EMBL/GenBank/DDBJ whole genome shotgun (WGS) entry which is preliminary data.</text>
</comment>
<evidence type="ECO:0000313" key="3">
    <source>
        <dbReference type="EMBL" id="NYI06613.1"/>
    </source>
</evidence>
<evidence type="ECO:0000256" key="2">
    <source>
        <dbReference type="SAM" id="MobiDB-lite"/>
    </source>
</evidence>
<feature type="compositionally biased region" description="Low complexity" evidence="2">
    <location>
        <begin position="153"/>
        <end position="163"/>
    </location>
</feature>
<evidence type="ECO:0000313" key="4">
    <source>
        <dbReference type="Proteomes" id="UP000567795"/>
    </source>
</evidence>
<keyword evidence="4" id="KW-1185">Reference proteome</keyword>
<gene>
    <name evidence="3" type="ORF">FHU37_003556</name>
</gene>
<organism evidence="3 4">
    <name type="scientific">Allostreptomyces psammosilenae</name>
    <dbReference type="NCBI Taxonomy" id="1892865"/>
    <lineage>
        <taxon>Bacteria</taxon>
        <taxon>Bacillati</taxon>
        <taxon>Actinomycetota</taxon>
        <taxon>Actinomycetes</taxon>
        <taxon>Kitasatosporales</taxon>
        <taxon>Streptomycetaceae</taxon>
        <taxon>Allostreptomyces</taxon>
    </lineage>
</organism>
<dbReference type="EMBL" id="JACBZD010000001">
    <property type="protein sequence ID" value="NYI06613.1"/>
    <property type="molecule type" value="Genomic_DNA"/>
</dbReference>
<keyword evidence="1" id="KW-0175">Coiled coil</keyword>
<proteinExistence type="predicted"/>
<name>A0A852ZW41_9ACTN</name>
<protein>
    <submittedName>
        <fullName evidence="3">Tetratricopeptide (TPR) repeat protein</fullName>
    </submittedName>
</protein>
<evidence type="ECO:0000256" key="1">
    <source>
        <dbReference type="SAM" id="Coils"/>
    </source>
</evidence>
<reference evidence="3 4" key="1">
    <citation type="submission" date="2020-07" db="EMBL/GenBank/DDBJ databases">
        <title>Sequencing the genomes of 1000 actinobacteria strains.</title>
        <authorList>
            <person name="Klenk H.-P."/>
        </authorList>
    </citation>
    <scope>NUCLEOTIDE SEQUENCE [LARGE SCALE GENOMIC DNA]</scope>
    <source>
        <strain evidence="3 4">DSM 42178</strain>
    </source>
</reference>
<feature type="coiled-coil region" evidence="1">
    <location>
        <begin position="377"/>
        <end position="404"/>
    </location>
</feature>
<dbReference type="AlphaFoldDB" id="A0A852ZW41"/>
<dbReference type="RefSeq" id="WP_179815169.1">
    <property type="nucleotide sequence ID" value="NZ_JACBZD010000001.1"/>
</dbReference>
<sequence>MGGKQPNERLTAWFGRSGWSKGELARQVNREARRLGAGHVSTDTSRVRRWLDGEQPREPIPRILSELFSERFGCVVTVEDLGLRCTAPAAASSGVDLPWAGDRTVEMINEFTRSDLMLNRGFLGTSLSVAAGPALLEPLQRWLAPVTAEPAAPATAGRAAQGASGSGGTAGRPVAGPRLTPADLDFLTETTTRFREWDAQCGGGLRRKAVVGQLHEVSELLQEPCDEPTRQRLFAVTAELAQLSGWMSFDVGIQPNAQKYFVLALHAAKEAGDTPLGALVLSDMARQMVHMDRARDALELVHLAQYGSRLSATASTQAMLFAMEARAHARTGDAARCRRALRLAEETFEDAEPDTDPSWISFFCLAELRAEAGRAHLDLAHADRAQLTRALVELERAVELYRGDRVHRRAFALALVAEAEALLLADEPDEAARSAYEAAEVAAGIRSERLDTALFTVARTAVARHGALAEVARLADRVGADSSTMRRAV</sequence>
<accession>A0A852ZW41</accession>
<dbReference type="Proteomes" id="UP000567795">
    <property type="component" value="Unassembled WGS sequence"/>
</dbReference>
<feature type="region of interest" description="Disordered" evidence="2">
    <location>
        <begin position="153"/>
        <end position="180"/>
    </location>
</feature>